<dbReference type="Pfam" id="PF04357">
    <property type="entry name" value="TamB"/>
    <property type="match status" value="1"/>
</dbReference>
<feature type="domain" description="Translocation and assembly module TamB C-terminal" evidence="5">
    <location>
        <begin position="903"/>
        <end position="1228"/>
    </location>
</feature>
<accession>A0A418X9F4</accession>
<dbReference type="GO" id="GO:0009306">
    <property type="term" value="P:protein secretion"/>
    <property type="evidence" value="ECO:0007669"/>
    <property type="project" value="InterPro"/>
</dbReference>
<dbReference type="RefSeq" id="WP_119956923.1">
    <property type="nucleotide sequence ID" value="NZ_QYUR01000008.1"/>
</dbReference>
<dbReference type="PANTHER" id="PTHR36985:SF1">
    <property type="entry name" value="TRANSLOCATION AND ASSEMBLY MODULE SUBUNIT TAMB"/>
    <property type="match status" value="1"/>
</dbReference>
<evidence type="ECO:0000259" key="5">
    <source>
        <dbReference type="Pfam" id="PF04357"/>
    </source>
</evidence>
<keyword evidence="2" id="KW-0812">Transmembrane</keyword>
<dbReference type="InterPro" id="IPR007452">
    <property type="entry name" value="TamB_C"/>
</dbReference>
<comment type="subcellular location">
    <subcellularLocation>
        <location evidence="1">Membrane</location>
        <topology evidence="1">Single-pass membrane protein</topology>
    </subcellularLocation>
</comment>
<comment type="caution">
    <text evidence="6">The sequence shown here is derived from an EMBL/GenBank/DDBJ whole genome shotgun (WGS) entry which is preliminary data.</text>
</comment>
<dbReference type="PANTHER" id="PTHR36985">
    <property type="entry name" value="TRANSLOCATION AND ASSEMBLY MODULE SUBUNIT TAMB"/>
    <property type="match status" value="1"/>
</dbReference>
<dbReference type="EMBL" id="QYUR01000008">
    <property type="protein sequence ID" value="RJG09129.1"/>
    <property type="molecule type" value="Genomic_DNA"/>
</dbReference>
<dbReference type="AlphaFoldDB" id="A0A418X9F4"/>
<protein>
    <submittedName>
        <fullName evidence="6">Translocation/assembly module TamB</fullName>
    </submittedName>
</protein>
<dbReference type="GO" id="GO:0005886">
    <property type="term" value="C:plasma membrane"/>
    <property type="evidence" value="ECO:0007669"/>
    <property type="project" value="InterPro"/>
</dbReference>
<keyword evidence="4" id="KW-0472">Membrane</keyword>
<evidence type="ECO:0000256" key="2">
    <source>
        <dbReference type="ARBA" id="ARBA00022692"/>
    </source>
</evidence>
<name>A0A418X9F4_9PSED</name>
<organism evidence="6 7">
    <name type="scientific">Pseudomonas cavernicola</name>
    <dbReference type="NCBI Taxonomy" id="2320866"/>
    <lineage>
        <taxon>Bacteria</taxon>
        <taxon>Pseudomonadati</taxon>
        <taxon>Pseudomonadota</taxon>
        <taxon>Gammaproteobacteria</taxon>
        <taxon>Pseudomonadales</taxon>
        <taxon>Pseudomonadaceae</taxon>
        <taxon>Pseudomonas</taxon>
    </lineage>
</organism>
<evidence type="ECO:0000256" key="3">
    <source>
        <dbReference type="ARBA" id="ARBA00022989"/>
    </source>
</evidence>
<evidence type="ECO:0000256" key="1">
    <source>
        <dbReference type="ARBA" id="ARBA00004167"/>
    </source>
</evidence>
<evidence type="ECO:0000313" key="6">
    <source>
        <dbReference type="EMBL" id="RJG09129.1"/>
    </source>
</evidence>
<reference evidence="6 7" key="1">
    <citation type="submission" date="2018-09" db="EMBL/GenBank/DDBJ databases">
        <authorList>
            <person name="Zhu H."/>
        </authorList>
    </citation>
    <scope>NUCLEOTIDE SEQUENCE [LARGE SCALE GENOMIC DNA]</scope>
    <source>
        <strain evidence="6 7">K1S02-6</strain>
    </source>
</reference>
<gene>
    <name evidence="6" type="ORF">D3879_25350</name>
</gene>
<keyword evidence="7" id="KW-1185">Reference proteome</keyword>
<evidence type="ECO:0000256" key="4">
    <source>
        <dbReference type="ARBA" id="ARBA00023136"/>
    </source>
</evidence>
<dbReference type="GO" id="GO:0097347">
    <property type="term" value="C:TAM protein secretion complex"/>
    <property type="evidence" value="ECO:0007669"/>
    <property type="project" value="TreeGrafter"/>
</dbReference>
<sequence length="1228" mass="131737">MRLGLKAVAWALLGGLALLLLVLTSVLATTSGSRWVLGLVPGLQVENFSGHLGGRWSADRLIWQQEADRVEVKAPRFEWSPLCLAKLTLCLDQVVAEQVLLEFAPSTEESSEPLSLPDLKLPLALQLDEVKVGSLLLNGSEQLRDLQLAAHWAASGLQLDSLRLQHGRLLVDLHGTLQPQGAWPLNAEGSLTLPAPDNQPWQLALQVNGDLLKSLSLSADSSGYLQGNLRGEVQPLAENLPAKARISVNAFKVAADLAETLVLKQVELTADGDLNAGYQVKGTASLPGEGGAVALALQGRVDAEGAEIAALELSTSPEQHLSVSGALDWRESLTLDAKLDWQDFPWRRLFPALDEAPVALRTFKGEVHYQGGNYLGNFNAALDGPAGAFTLVSRLSGNLTQVHLPELQLLAGQGKANGQLTLRFAEGLGWDTAIDFSDLDPAYWLAELPGELAGPLRSKGEYKNQQLRLMADLNLKGRLRGQPALIQAQAEGCAEKWTVAGLNVRLGDNQIKGAGSLDQHLAGQLDLALPQLGQLWPQLSGRLSGRLDLAGTLQAPQGQLNLQGQQLALADKRIRSLTLAAKLDRQQRGEVELNGAGIHAGDTSLGRFSATGRGDSRQQQLDLSLQGPQLQLSLDLNGKLERDALKGLNWRGRLASGELQSGGQNWTLQHPAKLERLADGRVNVGAHCWNSGEASLCGEDQRLLPEPRLRYQLRNFPLDSLAQLFPDDFAWQGQLNADLKLDLPATGPNGRVLVDAGSGTLRLRDKGQWLDFPYDRLTMDSTLRPQRIDTRLDFHGPQLGELLLQAQIDPRPTSKPLTGEFHLSGLDLAIARPFVPMVERLAGHLNGSGTLSGGLLAPKVNGRLALADGVVAGSELPISLDALQLQASIAGESLQLDGAWRSGKDGQGKVTGQLAWGDALDVEMHITGSRLPVSVEPYANLEVESDLTVRMEGERLAVAGKVLVPRGKIEIRELPPSTVKVSDDAVIVGSQAEQGQPRLRMAMDIDVDVGRDKLSFAGFGLNADLVGELHIGDNLDSRGELNLNNGRYRAYGQRLNIRRARLLFAGPIDQPYLDIEAIRKVDAVTAGLRISGNAEQPKTVVFSEPAMSEEQALSYLVLGRPLNSGGGDNNMLAGAALGLGLAGSSSITGGLAQRLGIQDFQLDTGGTGVNTSVVASGNLSERLSLRYGVGVFEPASSIALRYELTKKLYLEAASGVASSLDIFYKRDF</sequence>
<dbReference type="Proteomes" id="UP000284021">
    <property type="component" value="Unassembled WGS sequence"/>
</dbReference>
<evidence type="ECO:0000313" key="7">
    <source>
        <dbReference type="Proteomes" id="UP000284021"/>
    </source>
</evidence>
<dbReference type="OrthoDB" id="5555605at2"/>
<proteinExistence type="predicted"/>
<keyword evidence="3" id="KW-1133">Transmembrane helix</keyword>